<gene>
    <name evidence="6" type="ORF">RT41_GL001855</name>
</gene>
<dbReference type="GO" id="GO:0003677">
    <property type="term" value="F:DNA binding"/>
    <property type="evidence" value="ECO:0007669"/>
    <property type="project" value="UniProtKB-KW"/>
</dbReference>
<dbReference type="Gene3D" id="3.40.190.290">
    <property type="match status" value="1"/>
</dbReference>
<dbReference type="RefSeq" id="WP_096818471.1">
    <property type="nucleotide sequence ID" value="NZ_JXJU01000008.1"/>
</dbReference>
<dbReference type="InterPro" id="IPR036390">
    <property type="entry name" value="WH_DNA-bd_sf"/>
</dbReference>
<dbReference type="FunFam" id="1.10.10.10:FF:000001">
    <property type="entry name" value="LysR family transcriptional regulator"/>
    <property type="match status" value="1"/>
</dbReference>
<dbReference type="SUPFAM" id="SSF53850">
    <property type="entry name" value="Periplasmic binding protein-like II"/>
    <property type="match status" value="1"/>
</dbReference>
<dbReference type="InterPro" id="IPR036388">
    <property type="entry name" value="WH-like_DNA-bd_sf"/>
</dbReference>
<keyword evidence="7" id="KW-1185">Reference proteome</keyword>
<evidence type="ECO:0000313" key="6">
    <source>
        <dbReference type="EMBL" id="PCR99479.1"/>
    </source>
</evidence>
<dbReference type="PRINTS" id="PR00039">
    <property type="entry name" value="HTHLYSR"/>
</dbReference>
<dbReference type="STRING" id="1291764.GCA_001311235_01607"/>
<name>A0A2A5RJZ9_9LACT</name>
<dbReference type="EMBL" id="JXJU01000008">
    <property type="protein sequence ID" value="PCR99479.1"/>
    <property type="molecule type" value="Genomic_DNA"/>
</dbReference>
<dbReference type="PANTHER" id="PTHR30419">
    <property type="entry name" value="HTH-TYPE TRANSCRIPTIONAL REGULATOR YBHD"/>
    <property type="match status" value="1"/>
</dbReference>
<keyword evidence="2" id="KW-0805">Transcription regulation</keyword>
<dbReference type="InterPro" id="IPR050950">
    <property type="entry name" value="HTH-type_LysR_regulators"/>
</dbReference>
<sequence>MEIRILRYFWTVATVGTFSKAAELLYITQPTLSRQIKELEELDTQLFIREGRKVILTEDGQFLKIKAEEILTLESNTSRVFADRKNAELTGHLTIGALEGFTADSIAKTLRVLRNEHPKIRFSIYSGNADEIKSRIDSGLVDVGFILEPASTEKYHVERLNIKEHWVFLTQRDNPLAQLEAVTFENLANEPLLISQRHEVRQYFAEWAKGKIEDFNIIGGFNLGFNLFPLVNEGVASAIVTEGALREGFPNIVTRPLNPDILTQSVLAWKKNVPLSPVTRAFIKLYLYE</sequence>
<evidence type="ECO:0000256" key="1">
    <source>
        <dbReference type="ARBA" id="ARBA00009437"/>
    </source>
</evidence>
<dbReference type="PANTHER" id="PTHR30419:SF8">
    <property type="entry name" value="NITROGEN ASSIMILATION TRANSCRIPTIONAL ACTIVATOR-RELATED"/>
    <property type="match status" value="1"/>
</dbReference>
<evidence type="ECO:0000259" key="5">
    <source>
        <dbReference type="PROSITE" id="PS50931"/>
    </source>
</evidence>
<dbReference type="AlphaFoldDB" id="A0A2A5RJZ9"/>
<dbReference type="Pfam" id="PF03466">
    <property type="entry name" value="LysR_substrate"/>
    <property type="match status" value="1"/>
</dbReference>
<dbReference type="SUPFAM" id="SSF46785">
    <property type="entry name" value="Winged helix' DNA-binding domain"/>
    <property type="match status" value="1"/>
</dbReference>
<keyword evidence="4" id="KW-0804">Transcription</keyword>
<comment type="caution">
    <text evidence="6">The sequence shown here is derived from an EMBL/GenBank/DDBJ whole genome shotgun (WGS) entry which is preliminary data.</text>
</comment>
<dbReference type="GO" id="GO:0005829">
    <property type="term" value="C:cytosol"/>
    <property type="evidence" value="ECO:0007669"/>
    <property type="project" value="TreeGrafter"/>
</dbReference>
<evidence type="ECO:0000313" key="7">
    <source>
        <dbReference type="Proteomes" id="UP000218181"/>
    </source>
</evidence>
<dbReference type="Proteomes" id="UP000218181">
    <property type="component" value="Unassembled WGS sequence"/>
</dbReference>
<organism evidence="6 7">
    <name type="scientific">Lactococcus fujiensis JCM 16395</name>
    <dbReference type="NCBI Taxonomy" id="1291764"/>
    <lineage>
        <taxon>Bacteria</taxon>
        <taxon>Bacillati</taxon>
        <taxon>Bacillota</taxon>
        <taxon>Bacilli</taxon>
        <taxon>Lactobacillales</taxon>
        <taxon>Streptococcaceae</taxon>
        <taxon>Lactococcus</taxon>
    </lineage>
</organism>
<evidence type="ECO:0000256" key="4">
    <source>
        <dbReference type="ARBA" id="ARBA00023163"/>
    </source>
</evidence>
<dbReference type="Pfam" id="PF00126">
    <property type="entry name" value="HTH_1"/>
    <property type="match status" value="1"/>
</dbReference>
<dbReference type="GO" id="GO:0003700">
    <property type="term" value="F:DNA-binding transcription factor activity"/>
    <property type="evidence" value="ECO:0007669"/>
    <property type="project" value="InterPro"/>
</dbReference>
<comment type="similarity">
    <text evidence="1">Belongs to the LysR transcriptional regulatory family.</text>
</comment>
<proteinExistence type="inferred from homology"/>
<keyword evidence="3" id="KW-0238">DNA-binding</keyword>
<evidence type="ECO:0000256" key="2">
    <source>
        <dbReference type="ARBA" id="ARBA00023015"/>
    </source>
</evidence>
<dbReference type="OrthoDB" id="9803735at2"/>
<protein>
    <submittedName>
        <fullName evidence="6">LysR family transcriptional regulator</fullName>
    </submittedName>
</protein>
<dbReference type="InterPro" id="IPR005119">
    <property type="entry name" value="LysR_subst-bd"/>
</dbReference>
<dbReference type="Gene3D" id="1.10.10.10">
    <property type="entry name" value="Winged helix-like DNA-binding domain superfamily/Winged helix DNA-binding domain"/>
    <property type="match status" value="1"/>
</dbReference>
<feature type="domain" description="HTH lysR-type" evidence="5">
    <location>
        <begin position="1"/>
        <end position="57"/>
    </location>
</feature>
<evidence type="ECO:0000256" key="3">
    <source>
        <dbReference type="ARBA" id="ARBA00023125"/>
    </source>
</evidence>
<dbReference type="InterPro" id="IPR000847">
    <property type="entry name" value="LysR_HTH_N"/>
</dbReference>
<dbReference type="CDD" id="cd05466">
    <property type="entry name" value="PBP2_LTTR_substrate"/>
    <property type="match status" value="1"/>
</dbReference>
<dbReference type="PROSITE" id="PS50931">
    <property type="entry name" value="HTH_LYSR"/>
    <property type="match status" value="1"/>
</dbReference>
<accession>A0A2A5RJZ9</accession>
<reference evidence="6 7" key="1">
    <citation type="submission" date="2014-12" db="EMBL/GenBank/DDBJ databases">
        <title>Draft genome sequences of 10 type strains of Lactococcus.</title>
        <authorList>
            <person name="Sun Z."/>
            <person name="Zhong Z."/>
            <person name="Liu W."/>
            <person name="Zhang W."/>
            <person name="Zhang H."/>
        </authorList>
    </citation>
    <scope>NUCLEOTIDE SEQUENCE [LARGE SCALE GENOMIC DNA]</scope>
    <source>
        <strain evidence="6 7">JCM 16395</strain>
    </source>
</reference>